<dbReference type="Pfam" id="PF13555">
    <property type="entry name" value="AAA_29"/>
    <property type="match status" value="1"/>
</dbReference>
<feature type="coiled-coil region" evidence="1">
    <location>
        <begin position="691"/>
        <end position="718"/>
    </location>
</feature>
<dbReference type="InterPro" id="IPR027417">
    <property type="entry name" value="P-loop_NTPase"/>
</dbReference>
<dbReference type="PANTHER" id="PTHR32182">
    <property type="entry name" value="DNA REPLICATION AND REPAIR PROTEIN RECF"/>
    <property type="match status" value="1"/>
</dbReference>
<protein>
    <submittedName>
        <fullName evidence="2">SbcC/MukB-like Walker B domain-containing protein</fullName>
    </submittedName>
</protein>
<evidence type="ECO:0000256" key="1">
    <source>
        <dbReference type="SAM" id="Coils"/>
    </source>
</evidence>
<feature type="coiled-coil region" evidence="1">
    <location>
        <begin position="759"/>
        <end position="824"/>
    </location>
</feature>
<feature type="coiled-coil region" evidence="1">
    <location>
        <begin position="486"/>
        <end position="520"/>
    </location>
</feature>
<dbReference type="Proteomes" id="UP001168380">
    <property type="component" value="Unassembled WGS sequence"/>
</dbReference>
<organism evidence="2 3">
    <name type="scientific">Gilvimarinus algae</name>
    <dbReference type="NCBI Taxonomy" id="3058037"/>
    <lineage>
        <taxon>Bacteria</taxon>
        <taxon>Pseudomonadati</taxon>
        <taxon>Pseudomonadota</taxon>
        <taxon>Gammaproteobacteria</taxon>
        <taxon>Cellvibrionales</taxon>
        <taxon>Cellvibrionaceae</taxon>
        <taxon>Gilvimarinus</taxon>
    </lineage>
</organism>
<keyword evidence="1" id="KW-0175">Coiled coil</keyword>
<evidence type="ECO:0000313" key="3">
    <source>
        <dbReference type="Proteomes" id="UP001168380"/>
    </source>
</evidence>
<sequence>MFLKRGIFVNWGNIPQLEFEFGPINLFSGGNGSGKTTAADAIQTLMTAAYENLFNYNPGQDETTQRGRGGKQVRTLASYVLGCDDGSYARPWAVDGYVAGIFHPTQGESGEPFTAVMCVRARLDSAGAQKQARLDELLFLVIPGEQLSLSHFVKSYSDGKHVVPITDIVTLLKKQYGSALVEQYDKKGAYLRRLYGALRGRRDAVSDREAKHAARTFANFMAYKPVKSITEFVAREILEPRDLGDAIRNVSDLMKTIHQMESDTRAIREAIGTLEGARESADRYVTTWAERQLAEYSEATRLSKVNQRGYLAAKTEQKNLQDALQSNELAQRESEERRRHTHEAQVALEAKRQGIGALKTKDELEQSIAGHTRELAAKARPVHEQSLQLQRNVQASGALLQQLTQSSLGASIPALDSKALRQLGQKVTATAEQVDIDLGQLVNKDWVGIERLENDVAQIKAAEQVHLQWAEQWHSKEQAASAVSLRDQLAQHLSQADRRRQDLNGKLKQKQKDIALLQSHKVSYPPYVEAALQAIGQAVPGADPCVLCDYVDVLDAHWQMAIEGYLGGARFSIVVEPEYEAEAMRIVRALPGGRRNKARVIQGEKARRDAERLNLPAGSIIGVMGFSHKTAEYYLKASYGNVLRVEDAEALRTTARGITPDGLGSGNYSMWRCDLDDAELVFGQSARERARKAKELECEQLLQEANDAEQHYQQLARIQELVDAIKPVYCGDAIAAMMECHRAIQKAETALAQLDLSDFHELEAELAQLKQAYLDEEQRHRALVEEAGKFKERERTISRQVTQLADAQDALAEAQDDAEQAVYLMADHYPELDVDVDVAIEQATNRADQAADHFTFADDIASLKSQLESIERQLHTAILHHNQHCHRQDAIVYDTGIGEAHGIECFRRILAMGKEVASLYNRLKNNVLVDKHEQLAELRDSFNTAFVTNLCHSIYQAIKDGERVLKDLNKELEHHRFGADRERFYFGYEWVPEFRDYWRFFNEVIEVPNLGDGTSLFDAQLSSKACVVRDKMLSMLLDKDEQVALRELTRISDYRNYRYYEIYKEPEGKAAIALSQYGTGSGGQLETPAYIIRSAAVTSAFRFNDGDSHLRMVLVDEAFSKMDENRSREVIHYLTDTLGLQLLFIMPSSKSGPFMDLISNQFVFSKCPTAQPVGELNTRVLVDRKACNQEKIRKLWDNHRKTVRHQAMLDFMEDIV</sequence>
<proteinExistence type="predicted"/>
<dbReference type="PANTHER" id="PTHR32182:SF0">
    <property type="entry name" value="DNA REPLICATION AND REPAIR PROTEIN RECF"/>
    <property type="match status" value="1"/>
</dbReference>
<dbReference type="Gene3D" id="3.40.50.300">
    <property type="entry name" value="P-loop containing nucleotide triphosphate hydrolases"/>
    <property type="match status" value="1"/>
</dbReference>
<dbReference type="RefSeq" id="WP_302715283.1">
    <property type="nucleotide sequence ID" value="NZ_JAULRT010000062.1"/>
</dbReference>
<evidence type="ECO:0000313" key="2">
    <source>
        <dbReference type="EMBL" id="MDO3384052.1"/>
    </source>
</evidence>
<reference evidence="2" key="1">
    <citation type="submission" date="2023-07" db="EMBL/GenBank/DDBJ databases">
        <title>Gilvimarinus algae sp. nov., isolated from the surface of Kelp.</title>
        <authorList>
            <person name="Sun Y.Y."/>
            <person name="Gong Y."/>
            <person name="Du Z.J."/>
        </authorList>
    </citation>
    <scope>NUCLEOTIDE SEQUENCE</scope>
    <source>
        <strain evidence="2">SDUM040014</strain>
    </source>
</reference>
<dbReference type="SUPFAM" id="SSF52540">
    <property type="entry name" value="P-loop containing nucleoside triphosphate hydrolases"/>
    <property type="match status" value="1"/>
</dbReference>
<gene>
    <name evidence="2" type="ORF">QWI16_17855</name>
</gene>
<name>A0ABT8TIY0_9GAMM</name>
<comment type="caution">
    <text evidence="2">The sequence shown here is derived from an EMBL/GenBank/DDBJ whole genome shotgun (WGS) entry which is preliminary data.</text>
</comment>
<accession>A0ABT8TIY0</accession>
<dbReference type="EMBL" id="JAULRT010000062">
    <property type="protein sequence ID" value="MDO3384052.1"/>
    <property type="molecule type" value="Genomic_DNA"/>
</dbReference>
<keyword evidence="3" id="KW-1185">Reference proteome</keyword>
<dbReference type="Pfam" id="PF13558">
    <property type="entry name" value="SbcC_Walker_B"/>
    <property type="match status" value="1"/>
</dbReference>